<proteinExistence type="predicted"/>
<keyword evidence="3" id="KW-1185">Reference proteome</keyword>
<keyword evidence="1" id="KW-1133">Transmembrane helix</keyword>
<keyword evidence="2" id="KW-0732">Signal</keyword>
<dbReference type="AlphaFoldDB" id="A0A7E4UR56"/>
<dbReference type="Proteomes" id="UP000492821">
    <property type="component" value="Unassembled WGS sequence"/>
</dbReference>
<feature type="transmembrane region" description="Helical" evidence="1">
    <location>
        <begin position="257"/>
        <end position="279"/>
    </location>
</feature>
<evidence type="ECO:0000256" key="2">
    <source>
        <dbReference type="SAM" id="SignalP"/>
    </source>
</evidence>
<accession>A0A7E4UR56</accession>
<sequence>MGIHLAVLFLLFDAVYGMNTTMSSEGTTTTELIPTIKWQRMPEISYRAHPKRLRTADVELPCPLGEEVTVICNNYSEDPCICANTINPVVPVKHEYYCEEEPFEFTHYIRLDIDAVVDRRYHASNASAMGLLSPIEIEQRVMMLFNASLPMERRENDLRTINKGMRFLRLTCDGDYYAILYIGLNATETTSSENENATIADLGFDINKIANRSWHHVDHIQSFKKANLPKVERPAWKPPTTTTEATIFEDKEIDLPWLHMSFGAFTVTVMIVTLVIAVIRRAKKEVKKESREQVNAFL</sequence>
<name>A0A7E4UR56_PANRE</name>
<organism evidence="3 4">
    <name type="scientific">Panagrellus redivivus</name>
    <name type="common">Microworm</name>
    <dbReference type="NCBI Taxonomy" id="6233"/>
    <lineage>
        <taxon>Eukaryota</taxon>
        <taxon>Metazoa</taxon>
        <taxon>Ecdysozoa</taxon>
        <taxon>Nematoda</taxon>
        <taxon>Chromadorea</taxon>
        <taxon>Rhabditida</taxon>
        <taxon>Tylenchina</taxon>
        <taxon>Panagrolaimomorpha</taxon>
        <taxon>Panagrolaimoidea</taxon>
        <taxon>Panagrolaimidae</taxon>
        <taxon>Panagrellus</taxon>
    </lineage>
</organism>
<keyword evidence="1" id="KW-0472">Membrane</keyword>
<reference evidence="3" key="1">
    <citation type="journal article" date="2013" name="Genetics">
        <title>The draft genome and transcriptome of Panagrellus redivivus are shaped by the harsh demands of a free-living lifestyle.</title>
        <authorList>
            <person name="Srinivasan J."/>
            <person name="Dillman A.R."/>
            <person name="Macchietto M.G."/>
            <person name="Heikkinen L."/>
            <person name="Lakso M."/>
            <person name="Fracchia K.M."/>
            <person name="Antoshechkin I."/>
            <person name="Mortazavi A."/>
            <person name="Wong G."/>
            <person name="Sternberg P.W."/>
        </authorList>
    </citation>
    <scope>NUCLEOTIDE SEQUENCE [LARGE SCALE GENOMIC DNA]</scope>
    <source>
        <strain evidence="3">MT8872</strain>
    </source>
</reference>
<reference evidence="4" key="2">
    <citation type="submission" date="2020-10" db="UniProtKB">
        <authorList>
            <consortium name="WormBaseParasite"/>
        </authorList>
    </citation>
    <scope>IDENTIFICATION</scope>
</reference>
<keyword evidence="1" id="KW-0812">Transmembrane</keyword>
<evidence type="ECO:0000313" key="4">
    <source>
        <dbReference type="WBParaSite" id="Pan_g11469.t1"/>
    </source>
</evidence>
<evidence type="ECO:0000256" key="1">
    <source>
        <dbReference type="SAM" id="Phobius"/>
    </source>
</evidence>
<feature type="signal peptide" evidence="2">
    <location>
        <begin position="1"/>
        <end position="17"/>
    </location>
</feature>
<feature type="chain" id="PRO_5028845836" evidence="2">
    <location>
        <begin position="18"/>
        <end position="298"/>
    </location>
</feature>
<dbReference type="WBParaSite" id="Pan_g11469.t1">
    <property type="protein sequence ID" value="Pan_g11469.t1"/>
    <property type="gene ID" value="Pan_g11469"/>
</dbReference>
<protein>
    <submittedName>
        <fullName evidence="4">Uncharacterized protein</fullName>
    </submittedName>
</protein>
<evidence type="ECO:0000313" key="3">
    <source>
        <dbReference type="Proteomes" id="UP000492821"/>
    </source>
</evidence>